<reference evidence="1" key="1">
    <citation type="submission" date="2014-09" db="EMBL/GenBank/DDBJ databases">
        <authorList>
            <person name="Magalhaes I.L.F."/>
            <person name="Oliveira U."/>
            <person name="Santos F.R."/>
            <person name="Vidigal T.H.D.A."/>
            <person name="Brescovit A.D."/>
            <person name="Santos A.J."/>
        </authorList>
    </citation>
    <scope>NUCLEOTIDE SEQUENCE</scope>
    <source>
        <tissue evidence="1">Shoot tissue taken approximately 20 cm above the soil surface</tissue>
    </source>
</reference>
<proteinExistence type="predicted"/>
<evidence type="ECO:0000313" key="1">
    <source>
        <dbReference type="EMBL" id="JAE02562.1"/>
    </source>
</evidence>
<sequence>MEKNFDWTNCKQMDDPRGLCLANLHSEIL</sequence>
<protein>
    <submittedName>
        <fullName evidence="1">Uncharacterized protein</fullName>
    </submittedName>
</protein>
<accession>A0A0A9ER55</accession>
<organism evidence="1">
    <name type="scientific">Arundo donax</name>
    <name type="common">Giant reed</name>
    <name type="synonym">Donax arundinaceus</name>
    <dbReference type="NCBI Taxonomy" id="35708"/>
    <lineage>
        <taxon>Eukaryota</taxon>
        <taxon>Viridiplantae</taxon>
        <taxon>Streptophyta</taxon>
        <taxon>Embryophyta</taxon>
        <taxon>Tracheophyta</taxon>
        <taxon>Spermatophyta</taxon>
        <taxon>Magnoliopsida</taxon>
        <taxon>Liliopsida</taxon>
        <taxon>Poales</taxon>
        <taxon>Poaceae</taxon>
        <taxon>PACMAD clade</taxon>
        <taxon>Arundinoideae</taxon>
        <taxon>Arundineae</taxon>
        <taxon>Arundo</taxon>
    </lineage>
</organism>
<name>A0A0A9ER55_ARUDO</name>
<dbReference type="AlphaFoldDB" id="A0A0A9ER55"/>
<reference evidence="1" key="2">
    <citation type="journal article" date="2015" name="Data Brief">
        <title>Shoot transcriptome of the giant reed, Arundo donax.</title>
        <authorList>
            <person name="Barrero R.A."/>
            <person name="Guerrero F.D."/>
            <person name="Moolhuijzen P."/>
            <person name="Goolsby J.A."/>
            <person name="Tidwell J."/>
            <person name="Bellgard S.E."/>
            <person name="Bellgard M.I."/>
        </authorList>
    </citation>
    <scope>NUCLEOTIDE SEQUENCE</scope>
    <source>
        <tissue evidence="1">Shoot tissue taken approximately 20 cm above the soil surface</tissue>
    </source>
</reference>
<dbReference type="EMBL" id="GBRH01195334">
    <property type="protein sequence ID" value="JAE02562.1"/>
    <property type="molecule type" value="Transcribed_RNA"/>
</dbReference>